<dbReference type="Pfam" id="PF12833">
    <property type="entry name" value="HTH_18"/>
    <property type="match status" value="1"/>
</dbReference>
<dbReference type="EMBL" id="SSOC01000003">
    <property type="protein sequence ID" value="THF65568.1"/>
    <property type="molecule type" value="Genomic_DNA"/>
</dbReference>
<name>A0A4S4AZF6_9RHOO</name>
<dbReference type="InterPro" id="IPR051912">
    <property type="entry name" value="Alkylbase_DNA_Glycosylase/TA"/>
</dbReference>
<dbReference type="InterPro" id="IPR018062">
    <property type="entry name" value="HTH_AraC-typ_CS"/>
</dbReference>
<dbReference type="Gene3D" id="3.40.10.10">
    <property type="entry name" value="DNA Methylphosphotriester Repair Domain"/>
    <property type="match status" value="1"/>
</dbReference>
<evidence type="ECO:0000256" key="9">
    <source>
        <dbReference type="ARBA" id="ARBA00023015"/>
    </source>
</evidence>
<comment type="catalytic activity">
    <reaction evidence="1">
        <text>Hydrolysis of alkylated DNA, releasing 3-methyladenine, 3-methylguanine, 7-methylguanine and 7-methyladenine.</text>
        <dbReference type="EC" id="3.2.2.21"/>
    </reaction>
</comment>
<proteinExistence type="predicted"/>
<protein>
    <recommendedName>
        <fullName evidence="3">DNA-3-methyladenine glycosylase II</fullName>
        <ecNumber evidence="3">3.2.2.21</ecNumber>
    </recommendedName>
</protein>
<sequence length="502" mass="54694">MPDAAGRVSFEEETAVQNDRDCARYAAFKAKDARFDGHFFVGVSSTGIYCRPVCRARLPRPENCTFYASAAAAEQAGFRPCLLCRPELAPGNAPVDASASLARRAARLLEDHCGSEHSVEELAHRLGCTDRHLRRVFLNEYDVSPIQYLQTCRLLLAKSLLTDTGLSVIDVAMAAGFGSLRRFNALFKKQYRLTPTALRRETARHGERGTGITLTLGYRPPYPWQQMLDFLAGRAIPGVELVRDGEYLRTVRFATEARQPVCGWIRVGHLVHKRALSVTVDAALLPVLSLVLARVRHLFDLCCDPDTVYAALAPMNAIRPGLCVHGTRLPGCFDAFEMAVRAILGQQITVKAARTLAGRIVQAHGTPLATAIEGLTHVFPSPETIAALDGPIGEHLGPLGITGARARSIQALACALAAGEIDFGHGSPPQAQIGKLMEMPGIGEWTAQYLAMRGMGWPDAFPHTDYGVKKALAPRSPAQILALAESWRPWRGYATVNLWNSL</sequence>
<dbReference type="AlphaFoldDB" id="A0A4S4AZF6"/>
<evidence type="ECO:0000259" key="14">
    <source>
        <dbReference type="PROSITE" id="PS01124"/>
    </source>
</evidence>
<dbReference type="Proteomes" id="UP000308430">
    <property type="component" value="Unassembled WGS sequence"/>
</dbReference>
<keyword evidence="16" id="KW-1185">Reference proteome</keyword>
<dbReference type="PANTHER" id="PTHR43003:SF13">
    <property type="entry name" value="DNA-3-METHYLADENINE GLYCOSYLASE 2"/>
    <property type="match status" value="1"/>
</dbReference>
<dbReference type="SMART" id="SM00342">
    <property type="entry name" value="HTH_ARAC"/>
    <property type="match status" value="1"/>
</dbReference>
<keyword evidence="9" id="KW-0805">Transcription regulation</keyword>
<keyword evidence="12" id="KW-0804">Transcription</keyword>
<dbReference type="GO" id="GO:0006285">
    <property type="term" value="P:base-excision repair, AP site formation"/>
    <property type="evidence" value="ECO:0007669"/>
    <property type="project" value="TreeGrafter"/>
</dbReference>
<evidence type="ECO:0000256" key="4">
    <source>
        <dbReference type="ARBA" id="ARBA00022603"/>
    </source>
</evidence>
<dbReference type="EC" id="3.2.2.21" evidence="3"/>
<dbReference type="GO" id="GO:0043565">
    <property type="term" value="F:sequence-specific DNA binding"/>
    <property type="evidence" value="ECO:0007669"/>
    <property type="project" value="InterPro"/>
</dbReference>
<evidence type="ECO:0000256" key="3">
    <source>
        <dbReference type="ARBA" id="ARBA00012000"/>
    </source>
</evidence>
<dbReference type="InterPro" id="IPR011257">
    <property type="entry name" value="DNA_glycosylase"/>
</dbReference>
<accession>A0A4S4AZF6</accession>
<evidence type="ECO:0000256" key="5">
    <source>
        <dbReference type="ARBA" id="ARBA00022679"/>
    </source>
</evidence>
<keyword evidence="6" id="KW-0479">Metal-binding</keyword>
<dbReference type="Gene3D" id="3.30.310.20">
    <property type="entry name" value="DNA-3-methyladenine glycosylase AlkA, N-terminal domain"/>
    <property type="match status" value="1"/>
</dbReference>
<dbReference type="GO" id="GO:0032259">
    <property type="term" value="P:methylation"/>
    <property type="evidence" value="ECO:0007669"/>
    <property type="project" value="UniProtKB-KW"/>
</dbReference>
<dbReference type="Gene3D" id="1.10.10.60">
    <property type="entry name" value="Homeodomain-like"/>
    <property type="match status" value="2"/>
</dbReference>
<evidence type="ECO:0000256" key="10">
    <source>
        <dbReference type="ARBA" id="ARBA00023125"/>
    </source>
</evidence>
<dbReference type="PANTHER" id="PTHR43003">
    <property type="entry name" value="DNA-3-METHYLADENINE GLYCOSYLASE"/>
    <property type="match status" value="1"/>
</dbReference>
<dbReference type="SUPFAM" id="SSF57884">
    <property type="entry name" value="Ada DNA repair protein, N-terminal domain (N-Ada 10)"/>
    <property type="match status" value="1"/>
</dbReference>
<evidence type="ECO:0000256" key="1">
    <source>
        <dbReference type="ARBA" id="ARBA00000086"/>
    </source>
</evidence>
<keyword evidence="8" id="KW-0862">Zinc</keyword>
<dbReference type="InterPro" id="IPR023170">
    <property type="entry name" value="HhH_base_excis_C"/>
</dbReference>
<dbReference type="InterPro" id="IPR037046">
    <property type="entry name" value="AlkA_N_sf"/>
</dbReference>
<comment type="cofactor">
    <cofactor evidence="2">
        <name>Zn(2+)</name>
        <dbReference type="ChEBI" id="CHEBI:29105"/>
    </cofactor>
</comment>
<evidence type="ECO:0000256" key="2">
    <source>
        <dbReference type="ARBA" id="ARBA00001947"/>
    </source>
</evidence>
<dbReference type="Pfam" id="PF00730">
    <property type="entry name" value="HhH-GPD"/>
    <property type="match status" value="1"/>
</dbReference>
<dbReference type="InterPro" id="IPR009057">
    <property type="entry name" value="Homeodomain-like_sf"/>
</dbReference>
<dbReference type="SMART" id="SM01009">
    <property type="entry name" value="AlkA_N"/>
    <property type="match status" value="1"/>
</dbReference>
<comment type="caution">
    <text evidence="15">The sequence shown here is derived from an EMBL/GenBank/DDBJ whole genome shotgun (WGS) entry which is preliminary data.</text>
</comment>
<keyword evidence="10" id="KW-0238">DNA-binding</keyword>
<dbReference type="GO" id="GO:0008168">
    <property type="term" value="F:methyltransferase activity"/>
    <property type="evidence" value="ECO:0007669"/>
    <property type="project" value="UniProtKB-KW"/>
</dbReference>
<evidence type="ECO:0000256" key="11">
    <source>
        <dbReference type="ARBA" id="ARBA00023159"/>
    </source>
</evidence>
<dbReference type="PROSITE" id="PS00041">
    <property type="entry name" value="HTH_ARAC_FAMILY_1"/>
    <property type="match status" value="1"/>
</dbReference>
<dbReference type="Pfam" id="PF06029">
    <property type="entry name" value="AlkA_N"/>
    <property type="match status" value="1"/>
</dbReference>
<dbReference type="SUPFAM" id="SSF46689">
    <property type="entry name" value="Homeodomain-like"/>
    <property type="match status" value="2"/>
</dbReference>
<dbReference type="PROSITE" id="PS01124">
    <property type="entry name" value="HTH_ARAC_FAMILY_2"/>
    <property type="match status" value="1"/>
</dbReference>
<dbReference type="GO" id="GO:0008725">
    <property type="term" value="F:DNA-3-methyladenine glycosylase activity"/>
    <property type="evidence" value="ECO:0007669"/>
    <property type="project" value="TreeGrafter"/>
</dbReference>
<dbReference type="InterPro" id="IPR003265">
    <property type="entry name" value="HhH-GPD_domain"/>
</dbReference>
<evidence type="ECO:0000256" key="13">
    <source>
        <dbReference type="ARBA" id="ARBA00023204"/>
    </source>
</evidence>
<dbReference type="Gene3D" id="1.10.340.30">
    <property type="entry name" value="Hypothetical protein, domain 2"/>
    <property type="match status" value="1"/>
</dbReference>
<dbReference type="Pfam" id="PF02805">
    <property type="entry name" value="Ada_Zn_binding"/>
    <property type="match status" value="1"/>
</dbReference>
<evidence type="ECO:0000256" key="6">
    <source>
        <dbReference type="ARBA" id="ARBA00022723"/>
    </source>
</evidence>
<dbReference type="GO" id="GO:0003700">
    <property type="term" value="F:DNA-binding transcription factor activity"/>
    <property type="evidence" value="ECO:0007669"/>
    <property type="project" value="InterPro"/>
</dbReference>
<feature type="domain" description="HTH araC/xylS-type" evidence="14">
    <location>
        <begin position="103"/>
        <end position="201"/>
    </location>
</feature>
<dbReference type="InterPro" id="IPR010316">
    <property type="entry name" value="AlkA_N"/>
</dbReference>
<evidence type="ECO:0000313" key="15">
    <source>
        <dbReference type="EMBL" id="THF65568.1"/>
    </source>
</evidence>
<gene>
    <name evidence="15" type="ORF">E6C76_08285</name>
</gene>
<dbReference type="GO" id="GO:0032993">
    <property type="term" value="C:protein-DNA complex"/>
    <property type="evidence" value="ECO:0007669"/>
    <property type="project" value="TreeGrafter"/>
</dbReference>
<keyword evidence="5" id="KW-0808">Transferase</keyword>
<evidence type="ECO:0000256" key="7">
    <source>
        <dbReference type="ARBA" id="ARBA00022763"/>
    </source>
</evidence>
<evidence type="ECO:0000313" key="16">
    <source>
        <dbReference type="Proteomes" id="UP000308430"/>
    </source>
</evidence>
<dbReference type="GO" id="GO:0043916">
    <property type="term" value="F:DNA-7-methylguanine glycosylase activity"/>
    <property type="evidence" value="ECO:0007669"/>
    <property type="project" value="TreeGrafter"/>
</dbReference>
<organism evidence="15 16">
    <name type="scientific">Pseudothauera nasutitermitis</name>
    <dbReference type="NCBI Taxonomy" id="2565930"/>
    <lineage>
        <taxon>Bacteria</taxon>
        <taxon>Pseudomonadati</taxon>
        <taxon>Pseudomonadota</taxon>
        <taxon>Betaproteobacteria</taxon>
        <taxon>Rhodocyclales</taxon>
        <taxon>Zoogloeaceae</taxon>
        <taxon>Pseudothauera</taxon>
    </lineage>
</organism>
<keyword evidence="7" id="KW-0227">DNA damage</keyword>
<reference evidence="15 16" key="1">
    <citation type="submission" date="2019-04" db="EMBL/GenBank/DDBJ databases">
        <title>Azoarcus nasutitermitis sp. nov. isolated from termite nest.</title>
        <authorList>
            <person name="Lin S.-Y."/>
            <person name="Hameed A."/>
            <person name="Hsu Y.-H."/>
            <person name="Young C.-C."/>
        </authorList>
    </citation>
    <scope>NUCLEOTIDE SEQUENCE [LARGE SCALE GENOMIC DNA]</scope>
    <source>
        <strain evidence="15 16">CC-YHH838</strain>
    </source>
</reference>
<dbReference type="GO" id="GO:0006307">
    <property type="term" value="P:DNA alkylation repair"/>
    <property type="evidence" value="ECO:0007669"/>
    <property type="project" value="TreeGrafter"/>
</dbReference>
<dbReference type="InterPro" id="IPR018060">
    <property type="entry name" value="HTH_AraC"/>
</dbReference>
<dbReference type="SUPFAM" id="SSF48150">
    <property type="entry name" value="DNA-glycosylase"/>
    <property type="match status" value="1"/>
</dbReference>
<dbReference type="SUPFAM" id="SSF55945">
    <property type="entry name" value="TATA-box binding protein-like"/>
    <property type="match status" value="1"/>
</dbReference>
<dbReference type="GO" id="GO:0005737">
    <property type="term" value="C:cytoplasm"/>
    <property type="evidence" value="ECO:0007669"/>
    <property type="project" value="TreeGrafter"/>
</dbReference>
<dbReference type="CDD" id="cd00056">
    <property type="entry name" value="ENDO3c"/>
    <property type="match status" value="1"/>
</dbReference>
<dbReference type="OrthoDB" id="9811249at2"/>
<evidence type="ECO:0000256" key="12">
    <source>
        <dbReference type="ARBA" id="ARBA00023163"/>
    </source>
</evidence>
<dbReference type="Gene3D" id="1.10.1670.10">
    <property type="entry name" value="Helix-hairpin-Helix base-excision DNA repair enzymes (C-terminal)"/>
    <property type="match status" value="1"/>
</dbReference>
<dbReference type="InterPro" id="IPR035451">
    <property type="entry name" value="Ada-like_dom_sf"/>
</dbReference>
<evidence type="ECO:0000256" key="8">
    <source>
        <dbReference type="ARBA" id="ARBA00022833"/>
    </source>
</evidence>
<keyword evidence="13" id="KW-0234">DNA repair</keyword>
<dbReference type="GO" id="GO:0008270">
    <property type="term" value="F:zinc ion binding"/>
    <property type="evidence" value="ECO:0007669"/>
    <property type="project" value="InterPro"/>
</dbReference>
<dbReference type="GO" id="GO:0032131">
    <property type="term" value="F:alkylated DNA binding"/>
    <property type="evidence" value="ECO:0007669"/>
    <property type="project" value="TreeGrafter"/>
</dbReference>
<keyword evidence="11" id="KW-0010">Activator</keyword>
<keyword evidence="4" id="KW-0489">Methyltransferase</keyword>
<dbReference type="InterPro" id="IPR004026">
    <property type="entry name" value="Ada_DNA_repair_Zn-bd"/>
</dbReference>
<dbReference type="SMART" id="SM00478">
    <property type="entry name" value="ENDO3c"/>
    <property type="match status" value="1"/>
</dbReference>